<dbReference type="Gene3D" id="3.30.450.20">
    <property type="entry name" value="PAS domain"/>
    <property type="match status" value="3"/>
</dbReference>
<dbReference type="InterPro" id="IPR035965">
    <property type="entry name" value="PAS-like_dom_sf"/>
</dbReference>
<feature type="domain" description="PAS" evidence="1">
    <location>
        <begin position="338"/>
        <end position="408"/>
    </location>
</feature>
<dbReference type="Gene3D" id="3.30.70.270">
    <property type="match status" value="1"/>
</dbReference>
<organism evidence="4 5">
    <name type="scientific">Aquabacterium commune</name>
    <dbReference type="NCBI Taxonomy" id="70586"/>
    <lineage>
        <taxon>Bacteria</taxon>
        <taxon>Pseudomonadati</taxon>
        <taxon>Pseudomonadota</taxon>
        <taxon>Betaproteobacteria</taxon>
        <taxon>Burkholderiales</taxon>
        <taxon>Aquabacterium</taxon>
    </lineage>
</organism>
<reference evidence="4 5" key="1">
    <citation type="submission" date="2019-03" db="EMBL/GenBank/DDBJ databases">
        <title>Genomic Encyclopedia of Type Strains, Phase IV (KMG-IV): sequencing the most valuable type-strain genomes for metagenomic binning, comparative biology and taxonomic classification.</title>
        <authorList>
            <person name="Goeker M."/>
        </authorList>
    </citation>
    <scope>NUCLEOTIDE SEQUENCE [LARGE SCALE GENOMIC DNA]</scope>
    <source>
        <strain evidence="4 5">DSM 11901</strain>
    </source>
</reference>
<dbReference type="InterPro" id="IPR000700">
    <property type="entry name" value="PAS-assoc_C"/>
</dbReference>
<dbReference type="PROSITE" id="PS50887">
    <property type="entry name" value="GGDEF"/>
    <property type="match status" value="1"/>
</dbReference>
<dbReference type="EMBL" id="SNXW01000001">
    <property type="protein sequence ID" value="TDP87959.1"/>
    <property type="molecule type" value="Genomic_DNA"/>
</dbReference>
<accession>A0A4R6RMR1</accession>
<gene>
    <name evidence="4" type="ORF">EV672_10191</name>
</gene>
<dbReference type="Pfam" id="PF08448">
    <property type="entry name" value="PAS_4"/>
    <property type="match status" value="2"/>
</dbReference>
<dbReference type="InterPro" id="IPR029787">
    <property type="entry name" value="Nucleotide_cyclase"/>
</dbReference>
<dbReference type="NCBIfam" id="TIGR00254">
    <property type="entry name" value="GGDEF"/>
    <property type="match status" value="1"/>
</dbReference>
<feature type="domain" description="PAS" evidence="1">
    <location>
        <begin position="212"/>
        <end position="285"/>
    </location>
</feature>
<evidence type="ECO:0000259" key="1">
    <source>
        <dbReference type="PROSITE" id="PS50112"/>
    </source>
</evidence>
<dbReference type="SMART" id="SM00091">
    <property type="entry name" value="PAS"/>
    <property type="match status" value="2"/>
</dbReference>
<dbReference type="FunFam" id="3.30.70.270:FF:000001">
    <property type="entry name" value="Diguanylate cyclase domain protein"/>
    <property type="match status" value="1"/>
</dbReference>
<dbReference type="InterPro" id="IPR013656">
    <property type="entry name" value="PAS_4"/>
</dbReference>
<dbReference type="InterPro" id="IPR000160">
    <property type="entry name" value="GGDEF_dom"/>
</dbReference>
<protein>
    <submittedName>
        <fullName evidence="4">PAS domain S-box-containing protein/diguanylate cyclase (GGDEF)-like protein</fullName>
    </submittedName>
</protein>
<evidence type="ECO:0000313" key="4">
    <source>
        <dbReference type="EMBL" id="TDP87959.1"/>
    </source>
</evidence>
<dbReference type="InterPro" id="IPR000014">
    <property type="entry name" value="PAS"/>
</dbReference>
<dbReference type="SUPFAM" id="SSF55073">
    <property type="entry name" value="Nucleotide cyclase"/>
    <property type="match status" value="1"/>
</dbReference>
<dbReference type="InterPro" id="IPR043128">
    <property type="entry name" value="Rev_trsase/Diguanyl_cyclase"/>
</dbReference>
<dbReference type="GO" id="GO:0003824">
    <property type="term" value="F:catalytic activity"/>
    <property type="evidence" value="ECO:0007669"/>
    <property type="project" value="UniProtKB-ARBA"/>
</dbReference>
<evidence type="ECO:0000259" key="2">
    <source>
        <dbReference type="PROSITE" id="PS50113"/>
    </source>
</evidence>
<comment type="caution">
    <text evidence="4">The sequence shown here is derived from an EMBL/GenBank/DDBJ whole genome shotgun (WGS) entry which is preliminary data.</text>
</comment>
<feature type="domain" description="GGDEF" evidence="3">
    <location>
        <begin position="495"/>
        <end position="627"/>
    </location>
</feature>
<dbReference type="PANTHER" id="PTHR44757:SF2">
    <property type="entry name" value="BIOFILM ARCHITECTURE MAINTENANCE PROTEIN MBAA"/>
    <property type="match status" value="1"/>
</dbReference>
<dbReference type="SUPFAM" id="SSF55785">
    <property type="entry name" value="PYP-like sensor domain (PAS domain)"/>
    <property type="match status" value="2"/>
</dbReference>
<dbReference type="CDD" id="cd01949">
    <property type="entry name" value="GGDEF"/>
    <property type="match status" value="1"/>
</dbReference>
<keyword evidence="5" id="KW-1185">Reference proteome</keyword>
<dbReference type="Pfam" id="PF00990">
    <property type="entry name" value="GGDEF"/>
    <property type="match status" value="1"/>
</dbReference>
<evidence type="ECO:0000313" key="5">
    <source>
        <dbReference type="Proteomes" id="UP000294593"/>
    </source>
</evidence>
<dbReference type="RefSeq" id="WP_133605633.1">
    <property type="nucleotide sequence ID" value="NZ_SNXW01000001.1"/>
</dbReference>
<dbReference type="SMART" id="SM00267">
    <property type="entry name" value="GGDEF"/>
    <property type="match status" value="1"/>
</dbReference>
<evidence type="ECO:0000259" key="3">
    <source>
        <dbReference type="PROSITE" id="PS50887"/>
    </source>
</evidence>
<dbReference type="PANTHER" id="PTHR44757">
    <property type="entry name" value="DIGUANYLATE CYCLASE DGCP"/>
    <property type="match status" value="1"/>
</dbReference>
<name>A0A4R6RMR1_9BURK</name>
<dbReference type="Proteomes" id="UP000294593">
    <property type="component" value="Unassembled WGS sequence"/>
</dbReference>
<proteinExistence type="predicted"/>
<dbReference type="NCBIfam" id="TIGR00229">
    <property type="entry name" value="sensory_box"/>
    <property type="match status" value="2"/>
</dbReference>
<dbReference type="AlphaFoldDB" id="A0A4R6RMR1"/>
<sequence length="642" mass="70449">MSFITSMRMGTPTRPLSAPASPPRLRLAIPLIGLIAGLALTSSHQLAWQWVGVSLSLCAAWAGWRARPATRGSAGGPDDAVWHAWLEGSQDAVMVLTPRHDPLGRFMGHMVVQANAPAQALFLPDGASLVGQRLQDVLPAGMPESFHERLHMAWAGRQPQVDEHALHPGHALGQGEAPRWLSHQMIPLPGGVALISRDTSAAHHATEALHEQESFYRCLVDHLPMAVFARSARAHNAGRYVVWNREAAEVMQLSAEQVLGKRPEDILPPEMVERGRALDQALAQQPGVHHFPNLIYQTPKGPRVVDLTKAPIYGVDGQLDHILSIAQDVTAQRQAADQLRLASRVIDETGDAVMVTDAMDRVVMVNPAFLKMSGLRHHEVVGHDAELLGLAPLRETHLIGIQETLRGGPRWTGESPLVGPDGLLLETWLSVSVLRNEAQQVTQHIRVFNDISRLKAQQRELTEQARRDSLTGLPNRREFSDRLRMAMARARRQPQTLALMYVDLDGFKAINDQLGHAAGDRLLIEVARRMEDSVRTTDCVCRLSGDEFTVILEGAGHPDEVTRIANRIIERLAQPWQIDAHTVQARASLGAALWSRDEDLDALCQRADTAMYAAKHAGKGRFVLDTEGVWGATSMGLYAGAA</sequence>
<dbReference type="PROSITE" id="PS50113">
    <property type="entry name" value="PAC"/>
    <property type="match status" value="2"/>
</dbReference>
<dbReference type="PROSITE" id="PS50112">
    <property type="entry name" value="PAS"/>
    <property type="match status" value="2"/>
</dbReference>
<dbReference type="InterPro" id="IPR052155">
    <property type="entry name" value="Biofilm_reg_signaling"/>
</dbReference>
<dbReference type="CDD" id="cd00130">
    <property type="entry name" value="PAS"/>
    <property type="match status" value="2"/>
</dbReference>
<dbReference type="Pfam" id="PF13426">
    <property type="entry name" value="PAS_9"/>
    <property type="match status" value="1"/>
</dbReference>
<feature type="domain" description="PAC" evidence="2">
    <location>
        <begin position="289"/>
        <end position="341"/>
    </location>
</feature>
<feature type="domain" description="PAC" evidence="2">
    <location>
        <begin position="411"/>
        <end position="463"/>
    </location>
</feature>
<dbReference type="OrthoDB" id="8929028at2"/>